<dbReference type="InterPro" id="IPR045884">
    <property type="entry name" value="At5g59350-like"/>
</dbReference>
<evidence type="ECO:0000313" key="3">
    <source>
        <dbReference type="EMBL" id="KAF7847282.1"/>
    </source>
</evidence>
<sequence>MSALTKLGTALTVVFAVSIVALAAQILWVLLRSRKFRQRSLAAGGGGRGDNESAGVGAVPPPPSKELLYFFCWKNHSRVEPSAAPGTQTVIDVPDDDDGDELVKWQGLYGPPRLLFTIKEEEREDAVDSDCGSNVKSKSGSSSWEKIDEKKTVCLRECLAEADDEAPPDEAAAAAVVLEVEEGATPFSTPCASPPYFTPSPSPARDNRPAEVPTTVVVVLDGESQHRASDHVKMAGAG</sequence>
<keyword evidence="2" id="KW-0472">Membrane</keyword>
<keyword evidence="2" id="KW-0812">Transmembrane</keyword>
<accession>A0A8T0CKG1</accession>
<protein>
    <submittedName>
        <fullName evidence="3">Uncharacterized protein</fullName>
    </submittedName>
</protein>
<reference evidence="3" key="1">
    <citation type="submission" date="2020-05" db="EMBL/GenBank/DDBJ databases">
        <title>WGS assembly of Corymbia citriodora subspecies variegata.</title>
        <authorList>
            <person name="Barry K."/>
            <person name="Hundley H."/>
            <person name="Shu S."/>
            <person name="Jenkins J."/>
            <person name="Grimwood J."/>
            <person name="Baten A."/>
        </authorList>
    </citation>
    <scope>NUCLEOTIDE SEQUENCE</scope>
    <source>
        <strain evidence="3">CV2-018</strain>
    </source>
</reference>
<name>A0A8T0CKG1_CORYI</name>
<dbReference type="EMBL" id="MU091021">
    <property type="protein sequence ID" value="KAF7847282.1"/>
    <property type="molecule type" value="Genomic_DNA"/>
</dbReference>
<organism evidence="3 4">
    <name type="scientific">Corymbia citriodora subsp. variegata</name>
    <dbReference type="NCBI Taxonomy" id="360336"/>
    <lineage>
        <taxon>Eukaryota</taxon>
        <taxon>Viridiplantae</taxon>
        <taxon>Streptophyta</taxon>
        <taxon>Embryophyta</taxon>
        <taxon>Tracheophyta</taxon>
        <taxon>Spermatophyta</taxon>
        <taxon>Magnoliopsida</taxon>
        <taxon>eudicotyledons</taxon>
        <taxon>Gunneridae</taxon>
        <taxon>Pentapetalae</taxon>
        <taxon>rosids</taxon>
        <taxon>malvids</taxon>
        <taxon>Myrtales</taxon>
        <taxon>Myrtaceae</taxon>
        <taxon>Myrtoideae</taxon>
        <taxon>Eucalypteae</taxon>
        <taxon>Corymbia</taxon>
    </lineage>
</organism>
<keyword evidence="2" id="KW-1133">Transmembrane helix</keyword>
<dbReference type="PANTHER" id="PTHR34054">
    <property type="entry name" value="EXPRESSED PROTEIN"/>
    <property type="match status" value="1"/>
</dbReference>
<dbReference type="PANTHER" id="PTHR34054:SF4">
    <property type="entry name" value="PROTEIN, PUTATIVE-RELATED"/>
    <property type="match status" value="1"/>
</dbReference>
<proteinExistence type="predicted"/>
<dbReference type="Gramene" id="rna-gnl|WGS:JABURB|Cocit.L3124.1">
    <property type="protein sequence ID" value="cds-KAF7847282.1"/>
    <property type="gene ID" value="gene-BT93_L3124"/>
</dbReference>
<comment type="caution">
    <text evidence="3">The sequence shown here is derived from an EMBL/GenBank/DDBJ whole genome shotgun (WGS) entry which is preliminary data.</text>
</comment>
<keyword evidence="4" id="KW-1185">Reference proteome</keyword>
<evidence type="ECO:0000313" key="4">
    <source>
        <dbReference type="Proteomes" id="UP000806378"/>
    </source>
</evidence>
<feature type="transmembrane region" description="Helical" evidence="2">
    <location>
        <begin position="12"/>
        <end position="31"/>
    </location>
</feature>
<evidence type="ECO:0000256" key="2">
    <source>
        <dbReference type="SAM" id="Phobius"/>
    </source>
</evidence>
<dbReference type="OrthoDB" id="784633at2759"/>
<evidence type="ECO:0000256" key="1">
    <source>
        <dbReference type="SAM" id="MobiDB-lite"/>
    </source>
</evidence>
<dbReference type="Proteomes" id="UP000806378">
    <property type="component" value="Unassembled WGS sequence"/>
</dbReference>
<feature type="compositionally biased region" description="Pro residues" evidence="1">
    <location>
        <begin position="192"/>
        <end position="202"/>
    </location>
</feature>
<dbReference type="AlphaFoldDB" id="A0A8T0CKG1"/>
<feature type="region of interest" description="Disordered" evidence="1">
    <location>
        <begin position="186"/>
        <end position="209"/>
    </location>
</feature>
<gene>
    <name evidence="3" type="ORF">BT93_L3124</name>
</gene>